<keyword evidence="1" id="KW-0812">Transmembrane</keyword>
<reference evidence="2" key="1">
    <citation type="journal article" date="2023" name="Mol. Phylogenet. Evol.">
        <title>Genome-scale phylogeny and comparative genomics of the fungal order Sordariales.</title>
        <authorList>
            <person name="Hensen N."/>
            <person name="Bonometti L."/>
            <person name="Westerberg I."/>
            <person name="Brannstrom I.O."/>
            <person name="Guillou S."/>
            <person name="Cros-Aarteil S."/>
            <person name="Calhoun S."/>
            <person name="Haridas S."/>
            <person name="Kuo A."/>
            <person name="Mondo S."/>
            <person name="Pangilinan J."/>
            <person name="Riley R."/>
            <person name="LaButti K."/>
            <person name="Andreopoulos B."/>
            <person name="Lipzen A."/>
            <person name="Chen C."/>
            <person name="Yan M."/>
            <person name="Daum C."/>
            <person name="Ng V."/>
            <person name="Clum A."/>
            <person name="Steindorff A."/>
            <person name="Ohm R.A."/>
            <person name="Martin F."/>
            <person name="Silar P."/>
            <person name="Natvig D.O."/>
            <person name="Lalanne C."/>
            <person name="Gautier V."/>
            <person name="Ament-Velasquez S.L."/>
            <person name="Kruys A."/>
            <person name="Hutchinson M.I."/>
            <person name="Powell A.J."/>
            <person name="Barry K."/>
            <person name="Miller A.N."/>
            <person name="Grigoriev I.V."/>
            <person name="Debuchy R."/>
            <person name="Gladieux P."/>
            <person name="Hiltunen Thoren M."/>
            <person name="Johannesson H."/>
        </authorList>
    </citation>
    <scope>NUCLEOTIDE SEQUENCE</scope>
    <source>
        <strain evidence="2">CBS 123565</strain>
    </source>
</reference>
<protein>
    <submittedName>
        <fullName evidence="2">Uncharacterized protein</fullName>
    </submittedName>
</protein>
<proteinExistence type="predicted"/>
<reference evidence="2" key="2">
    <citation type="submission" date="2023-05" db="EMBL/GenBank/DDBJ databases">
        <authorList>
            <consortium name="Lawrence Berkeley National Laboratory"/>
            <person name="Steindorff A."/>
            <person name="Hensen N."/>
            <person name="Bonometti L."/>
            <person name="Westerberg I."/>
            <person name="Brannstrom I.O."/>
            <person name="Guillou S."/>
            <person name="Cros-Aarteil S."/>
            <person name="Calhoun S."/>
            <person name="Haridas S."/>
            <person name="Kuo A."/>
            <person name="Mondo S."/>
            <person name="Pangilinan J."/>
            <person name="Riley R."/>
            <person name="Labutti K."/>
            <person name="Andreopoulos B."/>
            <person name="Lipzen A."/>
            <person name="Chen C."/>
            <person name="Yanf M."/>
            <person name="Daum C."/>
            <person name="Ng V."/>
            <person name="Clum A."/>
            <person name="Ohm R."/>
            <person name="Martin F."/>
            <person name="Silar P."/>
            <person name="Natvig D."/>
            <person name="Lalanne C."/>
            <person name="Gautier V."/>
            <person name="Ament-Velasquez S.L."/>
            <person name="Kruys A."/>
            <person name="Hutchinson M.I."/>
            <person name="Powell A.J."/>
            <person name="Barry K."/>
            <person name="Miller A.N."/>
            <person name="Grigoriev I.V."/>
            <person name="Debuchy R."/>
            <person name="Gladieux P."/>
            <person name="Thoren M.H."/>
            <person name="Johannesson H."/>
        </authorList>
    </citation>
    <scope>NUCLEOTIDE SEQUENCE</scope>
    <source>
        <strain evidence="2">CBS 123565</strain>
    </source>
</reference>
<name>A0AAN6ZED6_9PEZI</name>
<sequence length="113" mass="12995">MACLDVGINSPRRADVWRGKTRRRSRCGIHTTLKGIKAITPTLGSLILFLLVLFSTHFIPTSWILLDSLIYPFYHFPALLMRMSHGFGYLQRKSARLALWPSMIDTYVRSSRL</sequence>
<evidence type="ECO:0000313" key="3">
    <source>
        <dbReference type="Proteomes" id="UP001304895"/>
    </source>
</evidence>
<accession>A0AAN6ZED6</accession>
<gene>
    <name evidence="2" type="ORF">BT67DRAFT_269820</name>
</gene>
<feature type="transmembrane region" description="Helical" evidence="1">
    <location>
        <begin position="43"/>
        <end position="66"/>
    </location>
</feature>
<comment type="caution">
    <text evidence="2">The sequence shown here is derived from an EMBL/GenBank/DDBJ whole genome shotgun (WGS) entry which is preliminary data.</text>
</comment>
<evidence type="ECO:0000256" key="1">
    <source>
        <dbReference type="SAM" id="Phobius"/>
    </source>
</evidence>
<keyword evidence="1" id="KW-1133">Transmembrane helix</keyword>
<keyword evidence="1" id="KW-0472">Membrane</keyword>
<keyword evidence="3" id="KW-1185">Reference proteome</keyword>
<evidence type="ECO:0000313" key="2">
    <source>
        <dbReference type="EMBL" id="KAK4135262.1"/>
    </source>
</evidence>
<dbReference type="EMBL" id="MU853406">
    <property type="protein sequence ID" value="KAK4135262.1"/>
    <property type="molecule type" value="Genomic_DNA"/>
</dbReference>
<organism evidence="2 3">
    <name type="scientific">Trichocladium antarcticum</name>
    <dbReference type="NCBI Taxonomy" id="1450529"/>
    <lineage>
        <taxon>Eukaryota</taxon>
        <taxon>Fungi</taxon>
        <taxon>Dikarya</taxon>
        <taxon>Ascomycota</taxon>
        <taxon>Pezizomycotina</taxon>
        <taxon>Sordariomycetes</taxon>
        <taxon>Sordariomycetidae</taxon>
        <taxon>Sordariales</taxon>
        <taxon>Chaetomiaceae</taxon>
        <taxon>Trichocladium</taxon>
    </lineage>
</organism>
<dbReference type="AlphaFoldDB" id="A0AAN6ZED6"/>
<dbReference type="Proteomes" id="UP001304895">
    <property type="component" value="Unassembled WGS sequence"/>
</dbReference>